<dbReference type="Proteomes" id="UP000095286">
    <property type="component" value="Unplaced"/>
</dbReference>
<name>A0AC35U1F6_9BILA</name>
<organism evidence="1 2">
    <name type="scientific">Rhabditophanes sp. KR3021</name>
    <dbReference type="NCBI Taxonomy" id="114890"/>
    <lineage>
        <taxon>Eukaryota</taxon>
        <taxon>Metazoa</taxon>
        <taxon>Ecdysozoa</taxon>
        <taxon>Nematoda</taxon>
        <taxon>Chromadorea</taxon>
        <taxon>Rhabditida</taxon>
        <taxon>Tylenchina</taxon>
        <taxon>Panagrolaimomorpha</taxon>
        <taxon>Strongyloidoidea</taxon>
        <taxon>Alloionematidae</taxon>
        <taxon>Rhabditophanes</taxon>
    </lineage>
</organism>
<reference evidence="2" key="1">
    <citation type="submission" date="2016-11" db="UniProtKB">
        <authorList>
            <consortium name="WormBaseParasite"/>
        </authorList>
    </citation>
    <scope>IDENTIFICATION</scope>
    <source>
        <strain evidence="2">KR3021</strain>
    </source>
</reference>
<protein>
    <submittedName>
        <fullName evidence="2">Guanine nucleotide-binding protein subunit beta-like protein</fullName>
    </submittedName>
</protein>
<dbReference type="WBParaSite" id="RSKR_0000610100.1">
    <property type="protein sequence ID" value="RSKR_0000610100.1"/>
    <property type="gene ID" value="RSKR_0000610100"/>
</dbReference>
<evidence type="ECO:0000313" key="1">
    <source>
        <dbReference type="Proteomes" id="UP000095286"/>
    </source>
</evidence>
<sequence length="624" mass="71703">MAQFYLSCSDASTSTNSMGAELTGGIAIAASKSLSKNPELISPFNLAYHLKTPGLVPIILGYPTPLFNVKGSKSDGFGKSASPVTPISPNKEQPNKKRKNVICGEPLDKDSFYLHTVNVTESKYHLDEFVVEVKEESQHTETKKPKFCTKQRIHLKFDTHTKSLKADSPILCTKTYKSKCWEQKVWVSCENSFNLFDFRNESTSTIYSSPIKEFCPIPYMYNEIAFIDEGDGHTFYGNMDKDNSFSRLKCKNALNFLATSDSPRILYGADDDEIILFDIRQSNTTSYSPIIQIKDLDPGKTQMYPCKYRGLISPREQKNHLITVTDKYHYIYDTRFMKQHLLRLTHNLLEGSDYIYFENQSLRYSKSDIEGRVYFLYQLDKNLDQGIYQSNLFFKEKERTFTTISTLSAMRKLNVMEDIYDNITRNKPQFYQELSQSITKLTKDVKAEGVCQVNLMQDGEDAFVFRLNDDGSVWYDHVAVNGTSVEFGEGTTPLDNCERYWNRQSFEQMKECLTDEVFGKKQLTQSTKVIGNDESLNSFSNTIFIKAFKELTESTIEYGINTELDNNTHSSNDPEQIAKNIQISQEFSSLLLERYKFNKNYIKCILEGDGSKIHISSKYQKRNE</sequence>
<accession>A0AC35U1F6</accession>
<evidence type="ECO:0000313" key="2">
    <source>
        <dbReference type="WBParaSite" id="RSKR_0000610100.1"/>
    </source>
</evidence>
<proteinExistence type="predicted"/>